<dbReference type="EMBL" id="CP113836">
    <property type="protein sequence ID" value="WAL68359.1"/>
    <property type="molecule type" value="Genomic_DNA"/>
</dbReference>
<sequence length="349" mass="36164">MTRLLRRALAAALLGVLALAFSPPALADPAPAPSPGDAPRATFGVRPATEREPDRRSAFTYSATPGARLTDYLAVSNVGEAPVTVRIYAGDAFNTPDGGFDLLASGATPVDVGAWTKPAQDTVTVAPRSVQIVPFTLTIPANATPGDHTGGIVAALTTDRTTSGGQKVALEQRVGARIYLRVTGEVHPALSIDGLTADYHGGLFSLGGDVTLSYTVHNTGNTRLAGTRQVRVTTPWGSTVDAPALPKLGELLPGASIRMSTQVGGLPAAGRLTGTVRVEPAPAPGHQDPAAAAAEASVAFAAVPWLPLAVAAVLLLTVLWLRWRRRRARAVRQAADGETRQEAEHAAAR</sequence>
<keyword evidence="2" id="KW-0812">Transmembrane</keyword>
<feature type="chain" id="PRO_5046644022" evidence="3">
    <location>
        <begin position="28"/>
        <end position="349"/>
    </location>
</feature>
<keyword evidence="5" id="KW-1185">Reference proteome</keyword>
<keyword evidence="2" id="KW-1133">Transmembrane helix</keyword>
<evidence type="ECO:0000256" key="1">
    <source>
        <dbReference type="SAM" id="MobiDB-lite"/>
    </source>
</evidence>
<keyword evidence="3" id="KW-0732">Signal</keyword>
<evidence type="ECO:0000313" key="4">
    <source>
        <dbReference type="EMBL" id="WAL68359.1"/>
    </source>
</evidence>
<evidence type="ECO:0000256" key="2">
    <source>
        <dbReference type="SAM" id="Phobius"/>
    </source>
</evidence>
<gene>
    <name evidence="4" type="ORF">ORV05_11505</name>
</gene>
<dbReference type="Proteomes" id="UP001163203">
    <property type="component" value="Chromosome"/>
</dbReference>
<evidence type="ECO:0000256" key="3">
    <source>
        <dbReference type="SAM" id="SignalP"/>
    </source>
</evidence>
<reference evidence="4" key="1">
    <citation type="submission" date="2022-11" db="EMBL/GenBank/DDBJ databases">
        <authorList>
            <person name="Mo P."/>
        </authorList>
    </citation>
    <scope>NUCLEOTIDE SEQUENCE</scope>
    <source>
        <strain evidence="4">HUAS 11-8</strain>
    </source>
</reference>
<feature type="region of interest" description="Disordered" evidence="1">
    <location>
        <begin position="29"/>
        <end position="56"/>
    </location>
</feature>
<proteinExistence type="predicted"/>
<protein>
    <submittedName>
        <fullName evidence="4">DUF916 domain-containing protein</fullName>
    </submittedName>
</protein>
<dbReference type="RefSeq" id="WP_268758452.1">
    <property type="nucleotide sequence ID" value="NZ_CP113836.1"/>
</dbReference>
<keyword evidence="2" id="KW-0472">Membrane</keyword>
<feature type="signal peptide" evidence="3">
    <location>
        <begin position="1"/>
        <end position="27"/>
    </location>
</feature>
<organism evidence="4 5">
    <name type="scientific">Amycolatopsis cynarae</name>
    <dbReference type="NCBI Taxonomy" id="2995223"/>
    <lineage>
        <taxon>Bacteria</taxon>
        <taxon>Bacillati</taxon>
        <taxon>Actinomycetota</taxon>
        <taxon>Actinomycetes</taxon>
        <taxon>Pseudonocardiales</taxon>
        <taxon>Pseudonocardiaceae</taxon>
        <taxon>Amycolatopsis</taxon>
    </lineage>
</organism>
<name>A0ABY7B7P0_9PSEU</name>
<feature type="transmembrane region" description="Helical" evidence="2">
    <location>
        <begin position="305"/>
        <end position="323"/>
    </location>
</feature>
<evidence type="ECO:0000313" key="5">
    <source>
        <dbReference type="Proteomes" id="UP001163203"/>
    </source>
</evidence>
<accession>A0ABY7B7P0</accession>